<proteinExistence type="predicted"/>
<keyword evidence="3" id="KW-1185">Reference proteome</keyword>
<gene>
    <name evidence="2" type="ORF">ACFQKB_28855</name>
</gene>
<evidence type="ECO:0000256" key="1">
    <source>
        <dbReference type="SAM" id="MobiDB-lite"/>
    </source>
</evidence>
<reference evidence="3" key="1">
    <citation type="journal article" date="2019" name="Int. J. Syst. Evol. Microbiol.">
        <title>The Global Catalogue of Microorganisms (GCM) 10K type strain sequencing project: providing services to taxonomists for standard genome sequencing and annotation.</title>
        <authorList>
            <consortium name="The Broad Institute Genomics Platform"/>
            <consortium name="The Broad Institute Genome Sequencing Center for Infectious Disease"/>
            <person name="Wu L."/>
            <person name="Ma J."/>
        </authorList>
    </citation>
    <scope>NUCLEOTIDE SEQUENCE [LARGE SCALE GENOMIC DNA]</scope>
    <source>
        <strain evidence="3">JCM 3369</strain>
    </source>
</reference>
<evidence type="ECO:0000313" key="2">
    <source>
        <dbReference type="EMBL" id="MFC6883800.1"/>
    </source>
</evidence>
<dbReference type="RefSeq" id="WP_302931017.1">
    <property type="nucleotide sequence ID" value="NZ_JBHSXE010000001.1"/>
</dbReference>
<evidence type="ECO:0000313" key="3">
    <source>
        <dbReference type="Proteomes" id="UP001596380"/>
    </source>
</evidence>
<name>A0ABW2CSD2_9ACTN</name>
<feature type="region of interest" description="Disordered" evidence="1">
    <location>
        <begin position="19"/>
        <end position="42"/>
    </location>
</feature>
<accession>A0ABW2CSD2</accession>
<dbReference type="EMBL" id="JBHSXS010000022">
    <property type="protein sequence ID" value="MFC6883800.1"/>
    <property type="molecule type" value="Genomic_DNA"/>
</dbReference>
<dbReference type="Proteomes" id="UP001596380">
    <property type="component" value="Unassembled WGS sequence"/>
</dbReference>
<organism evidence="2 3">
    <name type="scientific">Actinomadura yumaensis</name>
    <dbReference type="NCBI Taxonomy" id="111807"/>
    <lineage>
        <taxon>Bacteria</taxon>
        <taxon>Bacillati</taxon>
        <taxon>Actinomycetota</taxon>
        <taxon>Actinomycetes</taxon>
        <taxon>Streptosporangiales</taxon>
        <taxon>Thermomonosporaceae</taxon>
        <taxon>Actinomadura</taxon>
    </lineage>
</organism>
<comment type="caution">
    <text evidence="2">The sequence shown here is derived from an EMBL/GenBank/DDBJ whole genome shotgun (WGS) entry which is preliminary data.</text>
</comment>
<sequence length="42" mass="4911">MNDMGYSALPYDHAKTLDAARQELSESERRELDEQTRDSDEH</sequence>
<protein>
    <submittedName>
        <fullName evidence="2">Uncharacterized protein</fullName>
    </submittedName>
</protein>